<proteinExistence type="predicted"/>
<sequence length="134" mass="14474">MAIIGSSAGGHNAAAALLHFGHFYKIAVSVSGAHDNSLVAFWWAEQWLGYPVDNSLFAEQSNVSHAGKLPADAKLMLVVGGMDQALNPASTMRFVQQLNKAGKMYEFKGGMIAAHGYGLMRVNAFLKRYLKSTK</sequence>
<comment type="caution">
    <text evidence="2">The sequence shown here is derived from an EMBL/GenBank/DDBJ whole genome shotgun (WGS) entry which is preliminary data.</text>
</comment>
<dbReference type="GO" id="GO:0008236">
    <property type="term" value="F:serine-type peptidase activity"/>
    <property type="evidence" value="ECO:0007669"/>
    <property type="project" value="InterPro"/>
</dbReference>
<dbReference type="Gene3D" id="3.40.50.1820">
    <property type="entry name" value="alpha/beta hydrolase"/>
    <property type="match status" value="1"/>
</dbReference>
<accession>A0AA35MIJ0</accession>
<keyword evidence="3" id="KW-1185">Reference proteome</keyword>
<evidence type="ECO:0000313" key="3">
    <source>
        <dbReference type="Proteomes" id="UP001160390"/>
    </source>
</evidence>
<evidence type="ECO:0000259" key="1">
    <source>
        <dbReference type="Pfam" id="PF00326"/>
    </source>
</evidence>
<dbReference type="GO" id="GO:0006508">
    <property type="term" value="P:proteolysis"/>
    <property type="evidence" value="ECO:0007669"/>
    <property type="project" value="InterPro"/>
</dbReference>
<dbReference type="InterPro" id="IPR050278">
    <property type="entry name" value="Serine_Prot_S9B/DPPIV"/>
</dbReference>
<dbReference type="PANTHER" id="PTHR11731:SF118">
    <property type="entry name" value="BLR1971 PROTEIN"/>
    <property type="match status" value="1"/>
</dbReference>
<dbReference type="InterPro" id="IPR029058">
    <property type="entry name" value="AB_hydrolase_fold"/>
</dbReference>
<evidence type="ECO:0000313" key="2">
    <source>
        <dbReference type="EMBL" id="CAI6097838.1"/>
    </source>
</evidence>
<dbReference type="EMBL" id="CABFNP030001297">
    <property type="protein sequence ID" value="CAI6097838.1"/>
    <property type="molecule type" value="Genomic_DNA"/>
</dbReference>
<dbReference type="Proteomes" id="UP001160390">
    <property type="component" value="Unassembled WGS sequence"/>
</dbReference>
<feature type="domain" description="Peptidase S9 prolyl oligopeptidase catalytic" evidence="1">
    <location>
        <begin position="1"/>
        <end position="119"/>
    </location>
</feature>
<dbReference type="SUPFAM" id="SSF53474">
    <property type="entry name" value="alpha/beta-Hydrolases"/>
    <property type="match status" value="1"/>
</dbReference>
<dbReference type="Pfam" id="PF00326">
    <property type="entry name" value="Peptidase_S9"/>
    <property type="match status" value="1"/>
</dbReference>
<gene>
    <name evidence="2" type="ORF">CCHLO57077_00005517</name>
</gene>
<reference evidence="2" key="1">
    <citation type="submission" date="2023-01" db="EMBL/GenBank/DDBJ databases">
        <authorList>
            <person name="Piombo E."/>
        </authorList>
    </citation>
    <scope>NUCLEOTIDE SEQUENCE</scope>
</reference>
<organism evidence="2 3">
    <name type="scientific">Clonostachys chloroleuca</name>
    <dbReference type="NCBI Taxonomy" id="1926264"/>
    <lineage>
        <taxon>Eukaryota</taxon>
        <taxon>Fungi</taxon>
        <taxon>Dikarya</taxon>
        <taxon>Ascomycota</taxon>
        <taxon>Pezizomycotina</taxon>
        <taxon>Sordariomycetes</taxon>
        <taxon>Hypocreomycetidae</taxon>
        <taxon>Hypocreales</taxon>
        <taxon>Bionectriaceae</taxon>
        <taxon>Clonostachys</taxon>
    </lineage>
</organism>
<dbReference type="InterPro" id="IPR001375">
    <property type="entry name" value="Peptidase_S9_cat"/>
</dbReference>
<dbReference type="AlphaFoldDB" id="A0AA35MIJ0"/>
<dbReference type="PANTHER" id="PTHR11731">
    <property type="entry name" value="PROTEASE FAMILY S9B,C DIPEPTIDYL-PEPTIDASE IV-RELATED"/>
    <property type="match status" value="1"/>
</dbReference>
<name>A0AA35MIJ0_9HYPO</name>
<protein>
    <recommendedName>
        <fullName evidence="1">Peptidase S9 prolyl oligopeptidase catalytic domain-containing protein</fullName>
    </recommendedName>
</protein>